<dbReference type="Proteomes" id="UP000775500">
    <property type="component" value="Unassembled WGS sequence"/>
</dbReference>
<keyword evidence="3" id="KW-1185">Reference proteome</keyword>
<evidence type="ECO:0000256" key="1">
    <source>
        <dbReference type="SAM" id="SignalP"/>
    </source>
</evidence>
<reference evidence="2 3" key="1">
    <citation type="journal article" date="2021" name="Sci. Rep.">
        <title>The distribution of antibiotic resistance genes in chicken gut microbiota commensals.</title>
        <authorList>
            <person name="Juricova H."/>
            <person name="Matiasovicova J."/>
            <person name="Kubasova T."/>
            <person name="Cejkova D."/>
            <person name="Rychlik I."/>
        </authorList>
    </citation>
    <scope>NUCLEOTIDE SEQUENCE [LARGE SCALE GENOMIC DNA]</scope>
    <source>
        <strain evidence="2 3">An423</strain>
    </source>
</reference>
<evidence type="ECO:0008006" key="4">
    <source>
        <dbReference type="Google" id="ProtNLM"/>
    </source>
</evidence>
<proteinExistence type="predicted"/>
<accession>A0ABS2FN35</accession>
<keyword evidence="1" id="KW-0732">Signal</keyword>
<dbReference type="PROSITE" id="PS51257">
    <property type="entry name" value="PROKAR_LIPOPROTEIN"/>
    <property type="match status" value="1"/>
</dbReference>
<evidence type="ECO:0000313" key="3">
    <source>
        <dbReference type="Proteomes" id="UP000775500"/>
    </source>
</evidence>
<gene>
    <name evidence="2" type="ORF">H5982_01535</name>
</gene>
<comment type="caution">
    <text evidence="2">The sequence shown here is derived from an EMBL/GenBank/DDBJ whole genome shotgun (WGS) entry which is preliminary data.</text>
</comment>
<feature type="signal peptide" evidence="1">
    <location>
        <begin position="1"/>
        <end position="29"/>
    </location>
</feature>
<dbReference type="RefSeq" id="WP_204684598.1">
    <property type="nucleotide sequence ID" value="NZ_JACJLU010000001.1"/>
</dbReference>
<name>A0ABS2FN35_9FIRM</name>
<organism evidence="2 3">
    <name type="scientific">Faecalicoccus acidiformans</name>
    <dbReference type="NCBI Taxonomy" id="915173"/>
    <lineage>
        <taxon>Bacteria</taxon>
        <taxon>Bacillati</taxon>
        <taxon>Bacillota</taxon>
        <taxon>Erysipelotrichia</taxon>
        <taxon>Erysipelotrichales</taxon>
        <taxon>Erysipelotrichaceae</taxon>
        <taxon>Faecalicoccus</taxon>
    </lineage>
</organism>
<dbReference type="EMBL" id="JACJLU010000001">
    <property type="protein sequence ID" value="MBM6830789.1"/>
    <property type="molecule type" value="Genomic_DNA"/>
</dbReference>
<protein>
    <recommendedName>
        <fullName evidence="4">DUF1307 domain-containing protein</fullName>
    </recommendedName>
</protein>
<evidence type="ECO:0000313" key="2">
    <source>
        <dbReference type="EMBL" id="MBM6830789.1"/>
    </source>
</evidence>
<sequence length="183" mass="20483">MKKMKRLFSLILASTMGMGLVGCSSSANEEETTKKTETVEKEETIALPTETMSPEETLQLTAGTEIKIEDLEKMPDEATLEENNLMTTYNIVNSFLDENVEKGKEIEMQEGLGVYEYDEHGYREQVGSDGKTQEIQITGITIEEITNLVHNNDGTITKCFVDDYDQEVRGGNIISEKLLAELN</sequence>
<feature type="chain" id="PRO_5046306282" description="DUF1307 domain-containing protein" evidence="1">
    <location>
        <begin position="30"/>
        <end position="183"/>
    </location>
</feature>